<gene>
    <name evidence="1" type="ORF">MKP09_22685</name>
</gene>
<accession>A0ABS9SQ86</accession>
<evidence type="ECO:0000313" key="1">
    <source>
        <dbReference type="EMBL" id="MCH5600519.1"/>
    </source>
</evidence>
<comment type="caution">
    <text evidence="1">The sequence shown here is derived from an EMBL/GenBank/DDBJ whole genome shotgun (WGS) entry which is preliminary data.</text>
</comment>
<name>A0ABS9SQ86_9BACT</name>
<keyword evidence="2" id="KW-1185">Reference proteome</keyword>
<evidence type="ECO:0000313" key="2">
    <source>
        <dbReference type="Proteomes" id="UP001202248"/>
    </source>
</evidence>
<evidence type="ECO:0008006" key="3">
    <source>
        <dbReference type="Google" id="ProtNLM"/>
    </source>
</evidence>
<dbReference type="Proteomes" id="UP001202248">
    <property type="component" value="Unassembled WGS sequence"/>
</dbReference>
<dbReference type="EMBL" id="JAKWBL010000004">
    <property type="protein sequence ID" value="MCH5600519.1"/>
    <property type="molecule type" value="Genomic_DNA"/>
</dbReference>
<reference evidence="1 2" key="1">
    <citation type="submission" date="2022-02" db="EMBL/GenBank/DDBJ databases">
        <authorList>
            <person name="Min J."/>
        </authorList>
    </citation>
    <scope>NUCLEOTIDE SEQUENCE [LARGE SCALE GENOMIC DNA]</scope>
    <source>
        <strain evidence="1 2">GR10-1</strain>
    </source>
</reference>
<protein>
    <recommendedName>
        <fullName evidence="3">Sugar phosphate isomerase/epimerase</fullName>
    </recommendedName>
</protein>
<dbReference type="Gene3D" id="3.20.20.150">
    <property type="entry name" value="Divalent-metal-dependent TIM barrel enzymes"/>
    <property type="match status" value="1"/>
</dbReference>
<sequence length="77" mass="8440">MQIGAITYSFRSMPGGIEQILKYIVNSGVSAVELMGDAVETYAGKPAKADKNQLAEWRASVGMDKFREVKKCSIKPE</sequence>
<organism evidence="1 2">
    <name type="scientific">Niabella ginsengisoli</name>
    <dbReference type="NCBI Taxonomy" id="522298"/>
    <lineage>
        <taxon>Bacteria</taxon>
        <taxon>Pseudomonadati</taxon>
        <taxon>Bacteroidota</taxon>
        <taxon>Chitinophagia</taxon>
        <taxon>Chitinophagales</taxon>
        <taxon>Chitinophagaceae</taxon>
        <taxon>Niabella</taxon>
    </lineage>
</organism>
<proteinExistence type="predicted"/>
<dbReference type="RefSeq" id="WP_240832751.1">
    <property type="nucleotide sequence ID" value="NZ_JAKWBL010000004.1"/>
</dbReference>